<evidence type="ECO:0000256" key="2">
    <source>
        <dbReference type="SAM" id="SignalP"/>
    </source>
</evidence>
<dbReference type="PROSITE" id="PS51257">
    <property type="entry name" value="PROKAR_LIPOPROTEIN"/>
    <property type="match status" value="1"/>
</dbReference>
<evidence type="ECO:0000256" key="1">
    <source>
        <dbReference type="SAM" id="MobiDB-lite"/>
    </source>
</evidence>
<accession>A0A078MKX7</accession>
<feature type="region of interest" description="Disordered" evidence="1">
    <location>
        <begin position="44"/>
        <end position="69"/>
    </location>
</feature>
<dbReference type="EMBL" id="LN483070">
    <property type="protein sequence ID" value="CEA06904.1"/>
    <property type="molecule type" value="Genomic_DNA"/>
</dbReference>
<feature type="signal peptide" evidence="2">
    <location>
        <begin position="1"/>
        <end position="24"/>
    </location>
</feature>
<sequence>MLKNRGAANLGALILLIGAGTACTADAPSTEDLPSYNSLEAARQAVSGQLDCQEDPPPPTEVMGSNGQLPAESVKCTRTVEIFYFESPEARDEAYTLMSNAAGSEGSVYFAEGRNWFVVDYSEVGVGGGDPEPLDLSALSEPLGTRFTEVK</sequence>
<organism evidence="3">
    <name type="scientific">Arthrobacter saudimassiliensis</name>
    <dbReference type="NCBI Taxonomy" id="1461584"/>
    <lineage>
        <taxon>Bacteria</taxon>
        <taxon>Bacillati</taxon>
        <taxon>Actinomycetota</taxon>
        <taxon>Actinomycetes</taxon>
        <taxon>Micrococcales</taxon>
        <taxon>Micrococcaceae</taxon>
        <taxon>Arthrobacter</taxon>
    </lineage>
</organism>
<name>A0A078MKX7_9MICC</name>
<dbReference type="AlphaFoldDB" id="A0A078MKX7"/>
<proteinExistence type="predicted"/>
<protein>
    <recommendedName>
        <fullName evidence="4">Lipoprotein</fullName>
    </recommendedName>
</protein>
<feature type="chain" id="PRO_5038901379" description="Lipoprotein" evidence="2">
    <location>
        <begin position="25"/>
        <end position="151"/>
    </location>
</feature>
<evidence type="ECO:0000313" key="3">
    <source>
        <dbReference type="EMBL" id="CEA06904.1"/>
    </source>
</evidence>
<gene>
    <name evidence="3" type="ORF">BN1051_00208</name>
</gene>
<reference evidence="3" key="1">
    <citation type="submission" date="2014-07" db="EMBL/GenBank/DDBJ databases">
        <authorList>
            <person name="Urmite Genomes Urmite Genomes"/>
        </authorList>
    </citation>
    <scope>NUCLEOTIDE SEQUENCE</scope>
    <source>
        <strain evidence="3">11W110_air</strain>
    </source>
</reference>
<keyword evidence="2" id="KW-0732">Signal</keyword>
<evidence type="ECO:0008006" key="4">
    <source>
        <dbReference type="Google" id="ProtNLM"/>
    </source>
</evidence>